<evidence type="ECO:0008006" key="3">
    <source>
        <dbReference type="Google" id="ProtNLM"/>
    </source>
</evidence>
<dbReference type="RefSeq" id="WP_346084526.1">
    <property type="nucleotide sequence ID" value="NZ_BAAAZK010000002.1"/>
</dbReference>
<dbReference type="Gene3D" id="2.160.20.120">
    <property type="match status" value="1"/>
</dbReference>
<accession>A0ABP7ZU60</accession>
<dbReference type="Proteomes" id="UP001500167">
    <property type="component" value="Unassembled WGS sequence"/>
</dbReference>
<name>A0ABP7ZU60_9SPHI</name>
<evidence type="ECO:0000313" key="1">
    <source>
        <dbReference type="EMBL" id="GAA4170443.1"/>
    </source>
</evidence>
<dbReference type="EMBL" id="BAAAZK010000002">
    <property type="protein sequence ID" value="GAA4170443.1"/>
    <property type="molecule type" value="Genomic_DNA"/>
</dbReference>
<keyword evidence="2" id="KW-1185">Reference proteome</keyword>
<proteinExistence type="predicted"/>
<reference evidence="2" key="1">
    <citation type="journal article" date="2019" name="Int. J. Syst. Evol. Microbiol.">
        <title>The Global Catalogue of Microorganisms (GCM) 10K type strain sequencing project: providing services to taxonomists for standard genome sequencing and annotation.</title>
        <authorList>
            <consortium name="The Broad Institute Genomics Platform"/>
            <consortium name="The Broad Institute Genome Sequencing Center for Infectious Disease"/>
            <person name="Wu L."/>
            <person name="Ma J."/>
        </authorList>
    </citation>
    <scope>NUCLEOTIDE SEQUENCE [LARGE SCALE GENOMIC DNA]</scope>
    <source>
        <strain evidence="2">JCM 16722</strain>
    </source>
</reference>
<protein>
    <recommendedName>
        <fullName evidence="3">Auto-transporter adhesin head GIN domain-containing protein</fullName>
    </recommendedName>
</protein>
<evidence type="ECO:0000313" key="2">
    <source>
        <dbReference type="Proteomes" id="UP001500167"/>
    </source>
</evidence>
<comment type="caution">
    <text evidence="1">The sequence shown here is derived from an EMBL/GenBank/DDBJ whole genome shotgun (WGS) entry which is preliminary data.</text>
</comment>
<gene>
    <name evidence="1" type="ORF">GCM10022218_08970</name>
</gene>
<sequence length="281" mass="31487">MKLSTKLLIGLAIFLFVVPTLVASYLVRINRLDANVYHKNVEKEVSNPGAADVYFRSFPVGKFDKLQILGSDARGINLYVVKSDKFMLKVNKSQADFVKVNVDADGFLVLDFLEGGDKYYKSVYIFTPDLKFLKLKKADVNEFSAKLDEFTIVGDSVENFSLSGETAINTLNLVLTNSHIDDFGSRDDKNTAPVSHLRVDVTNTNLGLPRVDYKTADILVKNSQVYFNRKGDKSRVDVLDIKTEGVSSVRLDSLQWNTLKGRLSNDTKIDLPVHALRNLIK</sequence>
<organism evidence="1 2">
    <name type="scientific">Sphingobacterium ginsenosidimutans</name>
    <dbReference type="NCBI Taxonomy" id="687845"/>
    <lineage>
        <taxon>Bacteria</taxon>
        <taxon>Pseudomonadati</taxon>
        <taxon>Bacteroidota</taxon>
        <taxon>Sphingobacteriia</taxon>
        <taxon>Sphingobacteriales</taxon>
        <taxon>Sphingobacteriaceae</taxon>
        <taxon>Sphingobacterium</taxon>
    </lineage>
</organism>